<dbReference type="Proteomes" id="UP000789595">
    <property type="component" value="Unassembled WGS sequence"/>
</dbReference>
<keyword evidence="2" id="KW-1133">Transmembrane helix</keyword>
<name>A0A8J2SPE5_9STRA</name>
<keyword evidence="2" id="KW-0472">Membrane</keyword>
<comment type="caution">
    <text evidence="3">The sequence shown here is derived from an EMBL/GenBank/DDBJ whole genome shotgun (WGS) entry which is preliminary data.</text>
</comment>
<feature type="region of interest" description="Disordered" evidence="1">
    <location>
        <begin position="255"/>
        <end position="278"/>
    </location>
</feature>
<accession>A0A8J2SPE5</accession>
<evidence type="ECO:0000313" key="4">
    <source>
        <dbReference type="Proteomes" id="UP000789595"/>
    </source>
</evidence>
<feature type="compositionally biased region" description="Basic and acidic residues" evidence="1">
    <location>
        <begin position="255"/>
        <end position="271"/>
    </location>
</feature>
<reference evidence="3" key="1">
    <citation type="submission" date="2021-11" db="EMBL/GenBank/DDBJ databases">
        <authorList>
            <consortium name="Genoscope - CEA"/>
            <person name="William W."/>
        </authorList>
    </citation>
    <scope>NUCLEOTIDE SEQUENCE</scope>
</reference>
<dbReference type="AlphaFoldDB" id="A0A8J2SPE5"/>
<evidence type="ECO:0000313" key="3">
    <source>
        <dbReference type="EMBL" id="CAH0371312.1"/>
    </source>
</evidence>
<protein>
    <submittedName>
        <fullName evidence="3">Uncharacterized protein</fullName>
    </submittedName>
</protein>
<organism evidence="3 4">
    <name type="scientific">Pelagomonas calceolata</name>
    <dbReference type="NCBI Taxonomy" id="35677"/>
    <lineage>
        <taxon>Eukaryota</taxon>
        <taxon>Sar</taxon>
        <taxon>Stramenopiles</taxon>
        <taxon>Ochrophyta</taxon>
        <taxon>Pelagophyceae</taxon>
        <taxon>Pelagomonadales</taxon>
        <taxon>Pelagomonadaceae</taxon>
        <taxon>Pelagomonas</taxon>
    </lineage>
</organism>
<dbReference type="EMBL" id="CAKKNE010000003">
    <property type="protein sequence ID" value="CAH0371312.1"/>
    <property type="molecule type" value="Genomic_DNA"/>
</dbReference>
<evidence type="ECO:0000256" key="2">
    <source>
        <dbReference type="SAM" id="Phobius"/>
    </source>
</evidence>
<gene>
    <name evidence="3" type="ORF">PECAL_3P12470</name>
</gene>
<evidence type="ECO:0000256" key="1">
    <source>
        <dbReference type="SAM" id="MobiDB-lite"/>
    </source>
</evidence>
<keyword evidence="2" id="KW-0812">Transmembrane</keyword>
<feature type="transmembrane region" description="Helical" evidence="2">
    <location>
        <begin position="109"/>
        <end position="134"/>
    </location>
</feature>
<sequence>MAVEGTVVEVKRGEPVPAHVGVGDVVVVQPDHGGPRFGMPHAEVTVSALSSEWPFPMCCSCVLPDRCTLDQGLCCYACWCAVCAHAEVAEQNGIRGLCRQKEWYKQCGIIVGVYLLAGYFIMPLISCLFVPWIMTAYGTQVRDGVKRKWGLPDDECCGPTCTTYLPGYLGIATCVPVLFPHQGQCAAYQMLYFMKKRGAPAPVCPCYKHVCVHCSPPVDGAEEDKYQRISRNMGETLREADQHILEDLTDNLHKDVAEGDPFKNQNTKDETVTTTQPT</sequence>
<proteinExistence type="predicted"/>
<keyword evidence="4" id="KW-1185">Reference proteome</keyword>